<comment type="pathway">
    <text evidence="1">Cofactor biosynthesis; ubiquinone biosynthesis [regulation].</text>
</comment>
<dbReference type="GO" id="GO:0016301">
    <property type="term" value="F:kinase activity"/>
    <property type="evidence" value="ECO:0007669"/>
    <property type="project" value="UniProtKB-KW"/>
</dbReference>
<keyword evidence="7" id="KW-0812">Transmembrane</keyword>
<feature type="domain" description="ABC1 atypical kinase-like" evidence="13">
    <location>
        <begin position="95"/>
        <end position="339"/>
    </location>
</feature>
<evidence type="ECO:0000256" key="12">
    <source>
        <dbReference type="ARBA" id="ARBA00023136"/>
    </source>
</evidence>
<evidence type="ECO:0000256" key="10">
    <source>
        <dbReference type="ARBA" id="ARBA00022840"/>
    </source>
</evidence>
<evidence type="ECO:0000256" key="11">
    <source>
        <dbReference type="ARBA" id="ARBA00022989"/>
    </source>
</evidence>
<evidence type="ECO:0000256" key="3">
    <source>
        <dbReference type="ARBA" id="ARBA00022475"/>
    </source>
</evidence>
<keyword evidence="15" id="KW-1185">Reference proteome</keyword>
<dbReference type="GO" id="GO:0006744">
    <property type="term" value="P:ubiquinone biosynthetic process"/>
    <property type="evidence" value="ECO:0007669"/>
    <property type="project" value="UniProtKB-UniPathway"/>
</dbReference>
<evidence type="ECO:0000256" key="8">
    <source>
        <dbReference type="ARBA" id="ARBA00022741"/>
    </source>
</evidence>
<gene>
    <name evidence="14" type="primary">ubiB</name>
    <name evidence="14" type="ORF">DK847_09065</name>
</gene>
<dbReference type="GO" id="GO:0005524">
    <property type="term" value="F:ATP binding"/>
    <property type="evidence" value="ECO:0007669"/>
    <property type="project" value="UniProtKB-KW"/>
</dbReference>
<keyword evidence="6" id="KW-0831">Ubiquinone biosynthesis</keyword>
<dbReference type="InterPro" id="IPR010232">
    <property type="entry name" value="UbiB"/>
</dbReference>
<comment type="caution">
    <text evidence="14">The sequence shown here is derived from an EMBL/GenBank/DDBJ whole genome shotgun (WGS) entry which is preliminary data.</text>
</comment>
<keyword evidence="11" id="KW-1133">Transmembrane helix</keyword>
<dbReference type="InterPro" id="IPR045308">
    <property type="entry name" value="UbiB_bact"/>
</dbReference>
<keyword evidence="3" id="KW-1003">Cell membrane</keyword>
<reference evidence="15" key="1">
    <citation type="submission" date="2018-06" db="EMBL/GenBank/DDBJ databases">
        <title>Aestuariibacter litoralis strain KCTC 52945T.</title>
        <authorList>
            <person name="Li X."/>
            <person name="Salam N."/>
            <person name="Li J.-L."/>
            <person name="Chen Y.-M."/>
            <person name="Yang Z.-W."/>
            <person name="Zhang L.-Y."/>
            <person name="Han M.-X."/>
            <person name="Xiao M."/>
            <person name="Li W.-J."/>
        </authorList>
    </citation>
    <scope>NUCLEOTIDE SEQUENCE [LARGE SCALE GENOMIC DNA]</scope>
    <source>
        <strain evidence="15">KCTC 52945</strain>
    </source>
</reference>
<accession>A0A2W2BVF1</accession>
<dbReference type="InterPro" id="IPR050154">
    <property type="entry name" value="UbiB_kinase"/>
</dbReference>
<sequence>MFSEIRHSIALLRAGRTLAAYDALMTPEQIAQLPWAARLGLSIAKFGTHKPEKGGEMAVAAALSSLGPSYIKLGQFLATRPDLVGPRRAFELKALQDRLPPFPTETAKNIIRENLGSPVDVLFTEFGPPVAAASIAQVHKARSPDGRELAVKVLRPGVGKRFAADLGSFYFAARLMEHFSAEGRRLRPVAAVHMLEQSMKQELDLRMEAAALSEMAQNTAGDPGFRVPKVDWERTSRDVLTTEWIDGTPIADVEALRVQGFDLVKLGDTVIQSFLRHAIRDGFFHADMHQGNLFVDRSGNLVAVDFGIVGRLGPKESMFLAEILYGFITRNYLRVSEVHFEAGYVPRHHDPAVFAQAIRSIGEPIMDRPANQISMARLLTQLFEITAQFDMQTQPQLLLLQKTMVVVEGVARTLNPDLNMWVTAEPVVGGWIKRQLGPAGKLEEAAGSLHQLFTGLPVMLEDAKRATTMLADMAATGGLRLDRETTERLAQAQSRHARWTRFWLALGAISLAAIAIKLIT</sequence>
<dbReference type="InterPro" id="IPR011009">
    <property type="entry name" value="Kinase-like_dom_sf"/>
</dbReference>
<evidence type="ECO:0000256" key="9">
    <source>
        <dbReference type="ARBA" id="ARBA00022777"/>
    </source>
</evidence>
<dbReference type="PANTHER" id="PTHR10566">
    <property type="entry name" value="CHAPERONE-ACTIVITY OF BC1 COMPLEX CABC1 -RELATED"/>
    <property type="match status" value="1"/>
</dbReference>
<keyword evidence="8" id="KW-0547">Nucleotide-binding</keyword>
<dbReference type="UniPathway" id="UPA00232"/>
<protein>
    <submittedName>
        <fullName evidence="14">2-polyprenylphenol 6-hydroxylase</fullName>
    </submittedName>
</protein>
<keyword evidence="9" id="KW-0418">Kinase</keyword>
<evidence type="ECO:0000256" key="6">
    <source>
        <dbReference type="ARBA" id="ARBA00022688"/>
    </source>
</evidence>
<dbReference type="RefSeq" id="WP_111197916.1">
    <property type="nucleotide sequence ID" value="NZ_QKVK01000003.1"/>
</dbReference>
<organism evidence="14 15">
    <name type="scientific">Aestuariivirga litoralis</name>
    <dbReference type="NCBI Taxonomy" id="2650924"/>
    <lineage>
        <taxon>Bacteria</taxon>
        <taxon>Pseudomonadati</taxon>
        <taxon>Pseudomonadota</taxon>
        <taxon>Alphaproteobacteria</taxon>
        <taxon>Hyphomicrobiales</taxon>
        <taxon>Aestuariivirgaceae</taxon>
        <taxon>Aestuariivirga</taxon>
    </lineage>
</organism>
<dbReference type="SUPFAM" id="SSF56112">
    <property type="entry name" value="Protein kinase-like (PK-like)"/>
    <property type="match status" value="1"/>
</dbReference>
<dbReference type="InterPro" id="IPR004147">
    <property type="entry name" value="ABC1_dom"/>
</dbReference>
<dbReference type="Pfam" id="PF03109">
    <property type="entry name" value="ABC1"/>
    <property type="match status" value="1"/>
</dbReference>
<dbReference type="PANTHER" id="PTHR10566:SF113">
    <property type="entry name" value="PROTEIN ACTIVITY OF BC1 COMPLEX KINASE 7, CHLOROPLASTIC"/>
    <property type="match status" value="1"/>
</dbReference>
<evidence type="ECO:0000313" key="14">
    <source>
        <dbReference type="EMBL" id="PZF77456.1"/>
    </source>
</evidence>
<evidence type="ECO:0000256" key="2">
    <source>
        <dbReference type="ARBA" id="ARBA00009670"/>
    </source>
</evidence>
<comment type="similarity">
    <text evidence="2">Belongs to the protein kinase superfamily. ADCK protein kinase family.</text>
</comment>
<keyword evidence="4" id="KW-0997">Cell inner membrane</keyword>
<evidence type="ECO:0000256" key="5">
    <source>
        <dbReference type="ARBA" id="ARBA00022679"/>
    </source>
</evidence>
<evidence type="ECO:0000256" key="1">
    <source>
        <dbReference type="ARBA" id="ARBA00005020"/>
    </source>
</evidence>
<evidence type="ECO:0000259" key="13">
    <source>
        <dbReference type="Pfam" id="PF03109"/>
    </source>
</evidence>
<keyword evidence="5" id="KW-0808">Transferase</keyword>
<proteinExistence type="inferred from homology"/>
<evidence type="ECO:0000313" key="15">
    <source>
        <dbReference type="Proteomes" id="UP000248795"/>
    </source>
</evidence>
<dbReference type="Proteomes" id="UP000248795">
    <property type="component" value="Unassembled WGS sequence"/>
</dbReference>
<keyword evidence="10" id="KW-0067">ATP-binding</keyword>
<evidence type="ECO:0000256" key="7">
    <source>
        <dbReference type="ARBA" id="ARBA00022692"/>
    </source>
</evidence>
<dbReference type="EMBL" id="QKVK01000003">
    <property type="protein sequence ID" value="PZF77456.1"/>
    <property type="molecule type" value="Genomic_DNA"/>
</dbReference>
<dbReference type="NCBIfam" id="TIGR01982">
    <property type="entry name" value="UbiB"/>
    <property type="match status" value="1"/>
</dbReference>
<evidence type="ECO:0000256" key="4">
    <source>
        <dbReference type="ARBA" id="ARBA00022519"/>
    </source>
</evidence>
<name>A0A2W2BVF1_9HYPH</name>
<keyword evidence="12" id="KW-0472">Membrane</keyword>
<dbReference type="CDD" id="cd13972">
    <property type="entry name" value="UbiB"/>
    <property type="match status" value="1"/>
</dbReference>
<dbReference type="AlphaFoldDB" id="A0A2W2BVF1"/>